<keyword evidence="2" id="KW-1185">Reference proteome</keyword>
<evidence type="ECO:0000313" key="2">
    <source>
        <dbReference type="Proteomes" id="UP000515917"/>
    </source>
</evidence>
<dbReference type="KEGG" id="ifl:C1H71_14855"/>
<organism evidence="1 2">
    <name type="scientific">Iodobacter fluviatilis</name>
    <dbReference type="NCBI Taxonomy" id="537"/>
    <lineage>
        <taxon>Bacteria</taxon>
        <taxon>Pseudomonadati</taxon>
        <taxon>Pseudomonadota</taxon>
        <taxon>Betaproteobacteria</taxon>
        <taxon>Neisseriales</taxon>
        <taxon>Chitinibacteraceae</taxon>
        <taxon>Iodobacter</taxon>
    </lineage>
</organism>
<protein>
    <submittedName>
        <fullName evidence="1">Uncharacterized protein</fullName>
    </submittedName>
</protein>
<gene>
    <name evidence="1" type="ORF">C1H71_14855</name>
</gene>
<evidence type="ECO:0000313" key="1">
    <source>
        <dbReference type="EMBL" id="QBC44682.1"/>
    </source>
</evidence>
<name>A0A7G3GCC5_9NEIS</name>
<proteinExistence type="predicted"/>
<dbReference type="EMBL" id="CP025781">
    <property type="protein sequence ID" value="QBC44682.1"/>
    <property type="molecule type" value="Genomic_DNA"/>
</dbReference>
<reference evidence="1 2" key="1">
    <citation type="submission" date="2018-01" db="EMBL/GenBank/DDBJ databases">
        <title>Genome sequence of Iodobacter sp. strain PCH194 isolated from Indian Trans-Himalaya.</title>
        <authorList>
            <person name="Kumar V."/>
            <person name="Thakur V."/>
            <person name="Kumar S."/>
            <person name="Singh D."/>
        </authorList>
    </citation>
    <scope>NUCLEOTIDE SEQUENCE [LARGE SCALE GENOMIC DNA]</scope>
    <source>
        <strain evidence="1 2">PCH194</strain>
    </source>
</reference>
<accession>A0A7G3GCC5</accession>
<dbReference type="AlphaFoldDB" id="A0A7G3GCC5"/>
<sequence>MDRNVGLRFTPHQLSSNAQALECAKALDLAHSKNIKKTTPFKHCFSHGNLGSVDVSFTIALSRKTAKHKACNEGNNGLLSRSITQ</sequence>
<dbReference type="Proteomes" id="UP000515917">
    <property type="component" value="Chromosome"/>
</dbReference>